<dbReference type="EMBL" id="JBHUFA010000004">
    <property type="protein sequence ID" value="MFD1696663.1"/>
    <property type="molecule type" value="Genomic_DNA"/>
</dbReference>
<feature type="domain" description="Cytochrome c" evidence="10">
    <location>
        <begin position="225"/>
        <end position="360"/>
    </location>
</feature>
<organism evidence="11 12">
    <name type="scientific">Roseibium aestuarii</name>
    <dbReference type="NCBI Taxonomy" id="2600299"/>
    <lineage>
        <taxon>Bacteria</taxon>
        <taxon>Pseudomonadati</taxon>
        <taxon>Pseudomonadota</taxon>
        <taxon>Alphaproteobacteria</taxon>
        <taxon>Hyphomicrobiales</taxon>
        <taxon>Stappiaceae</taxon>
        <taxon>Roseibium</taxon>
    </lineage>
</organism>
<protein>
    <submittedName>
        <fullName evidence="11">Cytochrome-c peroxidase</fullName>
    </submittedName>
</protein>
<evidence type="ECO:0000256" key="8">
    <source>
        <dbReference type="PROSITE-ProRule" id="PRU00433"/>
    </source>
</evidence>
<dbReference type="Pfam" id="PF03150">
    <property type="entry name" value="CCP_MauG"/>
    <property type="match status" value="1"/>
</dbReference>
<reference evidence="12" key="1">
    <citation type="journal article" date="2019" name="Int. J. Syst. Evol. Microbiol.">
        <title>The Global Catalogue of Microorganisms (GCM) 10K type strain sequencing project: providing services to taxonomists for standard genome sequencing and annotation.</title>
        <authorList>
            <consortium name="The Broad Institute Genomics Platform"/>
            <consortium name="The Broad Institute Genome Sequencing Center for Infectious Disease"/>
            <person name="Wu L."/>
            <person name="Ma J."/>
        </authorList>
    </citation>
    <scope>NUCLEOTIDE SEQUENCE [LARGE SCALE GENOMIC DNA]</scope>
    <source>
        <strain evidence="12">JCM 3369</strain>
    </source>
</reference>
<keyword evidence="3 8" id="KW-0479">Metal-binding</keyword>
<dbReference type="InterPro" id="IPR026259">
    <property type="entry name" value="MauG/Cytc_peroxidase"/>
</dbReference>
<evidence type="ECO:0000256" key="3">
    <source>
        <dbReference type="ARBA" id="ARBA00022723"/>
    </source>
</evidence>
<evidence type="ECO:0000256" key="7">
    <source>
        <dbReference type="ARBA" id="ARBA00023004"/>
    </source>
</evidence>
<dbReference type="InterPro" id="IPR004852">
    <property type="entry name" value="Di-haem_cyt_c_peroxidsae"/>
</dbReference>
<evidence type="ECO:0000256" key="1">
    <source>
        <dbReference type="ARBA" id="ARBA00004418"/>
    </source>
</evidence>
<feature type="signal peptide" evidence="9">
    <location>
        <begin position="1"/>
        <end position="27"/>
    </location>
</feature>
<keyword evidence="7 8" id="KW-0408">Iron</keyword>
<comment type="caution">
    <text evidence="11">The sequence shown here is derived from an EMBL/GenBank/DDBJ whole genome shotgun (WGS) entry which is preliminary data.</text>
</comment>
<dbReference type="PIRSF" id="PIRSF000294">
    <property type="entry name" value="Cytochrome-c_peroxidase"/>
    <property type="match status" value="1"/>
</dbReference>
<feature type="chain" id="PRO_5046400960" evidence="9">
    <location>
        <begin position="28"/>
        <end position="360"/>
    </location>
</feature>
<dbReference type="InterPro" id="IPR036909">
    <property type="entry name" value="Cyt_c-like_dom_sf"/>
</dbReference>
<keyword evidence="12" id="KW-1185">Reference proteome</keyword>
<evidence type="ECO:0000313" key="11">
    <source>
        <dbReference type="EMBL" id="MFD1696663.1"/>
    </source>
</evidence>
<evidence type="ECO:0000259" key="10">
    <source>
        <dbReference type="PROSITE" id="PS51007"/>
    </source>
</evidence>
<evidence type="ECO:0000256" key="9">
    <source>
        <dbReference type="SAM" id="SignalP"/>
    </source>
</evidence>
<keyword evidence="5" id="KW-0574">Periplasm</keyword>
<keyword evidence="6" id="KW-0560">Oxidoreductase</keyword>
<evidence type="ECO:0000256" key="4">
    <source>
        <dbReference type="ARBA" id="ARBA00022729"/>
    </source>
</evidence>
<keyword evidence="2 8" id="KW-0349">Heme</keyword>
<sequence length="360" mass="39295">MHKPVTTLLAFLAGAGLLSLAPASVLSEPLDLATIYARPISEWPAPETNGGVVPAEMAPLTLLPAPEAGSAEALRVELGAKLFADPRLSGSGQIACESCHNRQLGFGDGLRRAVGHDRQEGTRNAPNLRHAAYRPHLFWDGRVQSLEEQAGFPIINPIEMAGDPGEIEERLRQDADYPALFREAFGAAEIRFEDVTAALAAFERQLEAPTRFDRFLAGERELLNAQQLRGLHLFRTKARCMTCHNGPLLSDGKFHNLGIGFYGRELEDLGRYVQTGEPSDVAAFSTGVLRRLKGSAPYMHNGLVPNLRAIVTFYNAGTARPKPRADQAEDRLFPTTSPLVAPLRLTGPEMRDLEAFLEAL</sequence>
<gene>
    <name evidence="11" type="ORF">ACFSC7_14135</name>
</gene>
<dbReference type="PROSITE" id="PS51007">
    <property type="entry name" value="CYTC"/>
    <property type="match status" value="1"/>
</dbReference>
<dbReference type="PANTHER" id="PTHR30600">
    <property type="entry name" value="CYTOCHROME C PEROXIDASE-RELATED"/>
    <property type="match status" value="1"/>
</dbReference>
<dbReference type="SUPFAM" id="SSF46626">
    <property type="entry name" value="Cytochrome c"/>
    <property type="match status" value="2"/>
</dbReference>
<keyword evidence="11" id="KW-0575">Peroxidase</keyword>
<name>A0ABW4JZU0_9HYPH</name>
<dbReference type="InterPro" id="IPR051395">
    <property type="entry name" value="Cytochrome_c_Peroxidase/MauG"/>
</dbReference>
<evidence type="ECO:0000256" key="2">
    <source>
        <dbReference type="ARBA" id="ARBA00022617"/>
    </source>
</evidence>
<evidence type="ECO:0000313" key="12">
    <source>
        <dbReference type="Proteomes" id="UP001597327"/>
    </source>
</evidence>
<accession>A0ABW4JZU0</accession>
<dbReference type="RefSeq" id="WP_149892487.1">
    <property type="nucleotide sequence ID" value="NZ_JBHUFA010000004.1"/>
</dbReference>
<proteinExistence type="predicted"/>
<evidence type="ECO:0000256" key="6">
    <source>
        <dbReference type="ARBA" id="ARBA00023002"/>
    </source>
</evidence>
<dbReference type="Proteomes" id="UP001597327">
    <property type="component" value="Unassembled WGS sequence"/>
</dbReference>
<dbReference type="InterPro" id="IPR009056">
    <property type="entry name" value="Cyt_c-like_dom"/>
</dbReference>
<dbReference type="GO" id="GO:0004601">
    <property type="term" value="F:peroxidase activity"/>
    <property type="evidence" value="ECO:0007669"/>
    <property type="project" value="UniProtKB-KW"/>
</dbReference>
<comment type="subcellular location">
    <subcellularLocation>
        <location evidence="1">Periplasm</location>
    </subcellularLocation>
</comment>
<keyword evidence="4 9" id="KW-0732">Signal</keyword>
<dbReference type="Gene3D" id="1.10.760.10">
    <property type="entry name" value="Cytochrome c-like domain"/>
    <property type="match status" value="2"/>
</dbReference>
<evidence type="ECO:0000256" key="5">
    <source>
        <dbReference type="ARBA" id="ARBA00022764"/>
    </source>
</evidence>